<dbReference type="Pfam" id="PF10453">
    <property type="entry name" value="NUFIP1"/>
    <property type="match status" value="1"/>
</dbReference>
<feature type="compositionally biased region" description="Polar residues" evidence="5">
    <location>
        <begin position="1"/>
        <end position="32"/>
    </location>
</feature>
<organism evidence="7">
    <name type="scientific">Amphora coffeiformis</name>
    <dbReference type="NCBI Taxonomy" id="265554"/>
    <lineage>
        <taxon>Eukaryota</taxon>
        <taxon>Sar</taxon>
        <taxon>Stramenopiles</taxon>
        <taxon>Ochrophyta</taxon>
        <taxon>Bacillariophyta</taxon>
        <taxon>Bacillariophyceae</taxon>
        <taxon>Bacillariophycidae</taxon>
        <taxon>Thalassiophysales</taxon>
        <taxon>Catenulaceae</taxon>
        <taxon>Amphora</taxon>
    </lineage>
</organism>
<feature type="compositionally biased region" description="Basic residues" evidence="5">
    <location>
        <begin position="238"/>
        <end position="249"/>
    </location>
</feature>
<accession>A0A7S3L4K5</accession>
<feature type="zinc finger region" description="C3H1-type" evidence="4">
    <location>
        <begin position="234"/>
        <end position="262"/>
    </location>
</feature>
<dbReference type="InterPro" id="IPR000571">
    <property type="entry name" value="Znf_CCCH"/>
</dbReference>
<dbReference type="GO" id="GO:0005634">
    <property type="term" value="C:nucleus"/>
    <property type="evidence" value="ECO:0007669"/>
    <property type="project" value="TreeGrafter"/>
</dbReference>
<evidence type="ECO:0000256" key="2">
    <source>
        <dbReference type="ARBA" id="ARBA00022771"/>
    </source>
</evidence>
<dbReference type="AlphaFoldDB" id="A0A7S3L4K5"/>
<dbReference type="InterPro" id="IPR039136">
    <property type="entry name" value="NUFIP1-like"/>
</dbReference>
<feature type="region of interest" description="Disordered" evidence="5">
    <location>
        <begin position="1"/>
        <end position="79"/>
    </location>
</feature>
<dbReference type="InterPro" id="IPR013087">
    <property type="entry name" value="Znf_C2H2_type"/>
</dbReference>
<keyword evidence="2 4" id="KW-0863">Zinc-finger</keyword>
<feature type="compositionally biased region" description="Basic and acidic residues" evidence="5">
    <location>
        <begin position="250"/>
        <end position="264"/>
    </location>
</feature>
<dbReference type="InterPro" id="IPR019496">
    <property type="entry name" value="NUFIP1_cons_dom"/>
</dbReference>
<dbReference type="SMART" id="SM00356">
    <property type="entry name" value="ZnF_C3H1"/>
    <property type="match status" value="1"/>
</dbReference>
<sequence>MSKSQGDSSVPSGFFAQTAQRSHATANSSSRPAVTGTGGLSQQRGHFHNYGQPANFFNYGEPSQQGHVPSSSVPPSRKRGREEMFRCEPCDLELDSAIALESHKKSHVKCNGCDFEGAPKVVKGHFQSVHGKFSGNGWKNVTVAIPGCPVQRFRICVGNRPEDVQKWIEERKKRFPRSRPVQSEPKVELKAGLSTLLDGYSSSEDEHDDAAKPPAESPAIESSVVQKSEEKSTTPQKKPCHSFVRHGNCRRGDACPYRHDESLRKPKRNGRKQNGKKRDLLSNLLESDADREMKLSLQLVHYIVQSDFLRKRV</sequence>
<reference evidence="7" key="1">
    <citation type="submission" date="2021-01" db="EMBL/GenBank/DDBJ databases">
        <authorList>
            <person name="Corre E."/>
            <person name="Pelletier E."/>
            <person name="Niang G."/>
            <person name="Scheremetjew M."/>
            <person name="Finn R."/>
            <person name="Kale V."/>
            <person name="Holt S."/>
            <person name="Cochrane G."/>
            <person name="Meng A."/>
            <person name="Brown T."/>
            <person name="Cohen L."/>
        </authorList>
    </citation>
    <scope>NUCLEOTIDE SEQUENCE</scope>
    <source>
        <strain evidence="7">CCMP127</strain>
    </source>
</reference>
<evidence type="ECO:0000256" key="5">
    <source>
        <dbReference type="SAM" id="MobiDB-lite"/>
    </source>
</evidence>
<dbReference type="GO" id="GO:0000492">
    <property type="term" value="P:box C/D snoRNP assembly"/>
    <property type="evidence" value="ECO:0007669"/>
    <property type="project" value="TreeGrafter"/>
</dbReference>
<proteinExistence type="predicted"/>
<dbReference type="PROSITE" id="PS50103">
    <property type="entry name" value="ZF_C3H1"/>
    <property type="match status" value="1"/>
</dbReference>
<dbReference type="InterPro" id="IPR036855">
    <property type="entry name" value="Znf_CCCH_sf"/>
</dbReference>
<dbReference type="PROSITE" id="PS00028">
    <property type="entry name" value="ZINC_FINGER_C2H2_1"/>
    <property type="match status" value="1"/>
</dbReference>
<protein>
    <recommendedName>
        <fullName evidence="6">C3H1-type domain-containing protein</fullName>
    </recommendedName>
</protein>
<keyword evidence="1 4" id="KW-0479">Metal-binding</keyword>
<dbReference type="SUPFAM" id="SSF90229">
    <property type="entry name" value="CCCH zinc finger"/>
    <property type="match status" value="1"/>
</dbReference>
<dbReference type="PANTHER" id="PTHR13309:SF0">
    <property type="entry name" value="FMR1-INTERACTING PROTEIN NUFIP1"/>
    <property type="match status" value="1"/>
</dbReference>
<dbReference type="GO" id="GO:0008270">
    <property type="term" value="F:zinc ion binding"/>
    <property type="evidence" value="ECO:0007669"/>
    <property type="project" value="UniProtKB-KW"/>
</dbReference>
<gene>
    <name evidence="7" type="ORF">ACOF00016_LOCUS8814</name>
</gene>
<evidence type="ECO:0000259" key="6">
    <source>
        <dbReference type="PROSITE" id="PS50103"/>
    </source>
</evidence>
<evidence type="ECO:0000256" key="1">
    <source>
        <dbReference type="ARBA" id="ARBA00022723"/>
    </source>
</evidence>
<dbReference type="Gene3D" id="4.10.1000.10">
    <property type="entry name" value="Zinc finger, CCCH-type"/>
    <property type="match status" value="1"/>
</dbReference>
<evidence type="ECO:0000256" key="3">
    <source>
        <dbReference type="ARBA" id="ARBA00022833"/>
    </source>
</evidence>
<dbReference type="Pfam" id="PF00642">
    <property type="entry name" value="zf-CCCH"/>
    <property type="match status" value="1"/>
</dbReference>
<feature type="compositionally biased region" description="Basic residues" evidence="5">
    <location>
        <begin position="265"/>
        <end position="275"/>
    </location>
</feature>
<name>A0A7S3L4K5_9STRA</name>
<dbReference type="EMBL" id="HBIM01010551">
    <property type="protein sequence ID" value="CAE0411483.1"/>
    <property type="molecule type" value="Transcribed_RNA"/>
</dbReference>
<dbReference type="GO" id="GO:0003723">
    <property type="term" value="F:RNA binding"/>
    <property type="evidence" value="ECO:0007669"/>
    <property type="project" value="InterPro"/>
</dbReference>
<keyword evidence="3 4" id="KW-0862">Zinc</keyword>
<evidence type="ECO:0000313" key="7">
    <source>
        <dbReference type="EMBL" id="CAE0411483.1"/>
    </source>
</evidence>
<evidence type="ECO:0000256" key="4">
    <source>
        <dbReference type="PROSITE-ProRule" id="PRU00723"/>
    </source>
</evidence>
<feature type="region of interest" description="Disordered" evidence="5">
    <location>
        <begin position="198"/>
        <end position="279"/>
    </location>
</feature>
<feature type="domain" description="C3H1-type" evidence="6">
    <location>
        <begin position="234"/>
        <end position="262"/>
    </location>
</feature>
<dbReference type="PANTHER" id="PTHR13309">
    <property type="entry name" value="NUCLEAR FRAGILE X MENTAL RETARDATION PROTEIN INTERACTING PROTEIN 1"/>
    <property type="match status" value="1"/>
</dbReference>